<dbReference type="NCBIfam" id="TIGR02566">
    <property type="entry name" value="cas_Csy3"/>
    <property type="match status" value="1"/>
</dbReference>
<dbReference type="InterPro" id="IPR013399">
    <property type="entry name" value="CRISPR-assoc_prot_Csy3"/>
</dbReference>
<gene>
    <name evidence="1" type="primary">csy3</name>
    <name evidence="1" type="ORF">MRN70_07555</name>
</gene>
<proteinExistence type="predicted"/>
<dbReference type="CDD" id="cd09737">
    <property type="entry name" value="Csy3_I-F"/>
    <property type="match status" value="1"/>
</dbReference>
<sequence length="345" mass="38529">MAKNNDTASVLAFEKKLVPSDGYLFGCQWETKEQATPLALQEKSVRGTVSHRLNKGGEKDIMKLDMDIASPNPQRVDACALGLEQDTLKLHFTLKVLGGLAQPSACNNALFKQSYSAAVSKYITQYGCFELAKRYATNLANARFLWRNRVGAEEIEVQVKALNKGAEQEWTFNAKQFSTRHFDHNDSQINSLADRIAQVLASETDHLMLQIDCYAKVGKAQEVYPSEELVMDKGNSKSKKSKILYAVNEHAAMHSQKIGNALRSIDTWYSDYASEEQSAGAIAIEVYGAVTNLGKAFRTPKKNDFYTFFDKWARGESLPREEDEHYVMAVLVRGGVFGESDKKGQ</sequence>
<dbReference type="EMBL" id="CP095338">
    <property type="protein sequence ID" value="XAG20197.1"/>
    <property type="molecule type" value="Genomic_DNA"/>
</dbReference>
<accession>A0AAU6SJR6</accession>
<dbReference type="Pfam" id="PF09615">
    <property type="entry name" value="Cas_Csy3"/>
    <property type="match status" value="1"/>
</dbReference>
<name>A0AAU6SJR6_UNCXX</name>
<reference evidence="1" key="1">
    <citation type="submission" date="2022-03" db="EMBL/GenBank/DDBJ databases">
        <title>Sea Food Isolates.</title>
        <authorList>
            <person name="Li c."/>
        </authorList>
    </citation>
    <scope>NUCLEOTIDE SEQUENCE</scope>
    <source>
        <strain evidence="1">19PA01SH03</strain>
    </source>
</reference>
<dbReference type="AlphaFoldDB" id="A0AAU6SJR6"/>
<evidence type="ECO:0000313" key="1">
    <source>
        <dbReference type="EMBL" id="XAG20197.1"/>
    </source>
</evidence>
<organism evidence="1">
    <name type="scientific">bacterium 19PA01SH03</name>
    <dbReference type="NCBI Taxonomy" id="2920705"/>
    <lineage>
        <taxon>Bacteria</taxon>
    </lineage>
</organism>
<protein>
    <submittedName>
        <fullName evidence="1">Type I-F CRISPR-associated protein Csy3</fullName>
    </submittedName>
</protein>